<dbReference type="Proteomes" id="UP000002596">
    <property type="component" value="Chromosome"/>
</dbReference>
<sequence length="233" mass="24442">MRRRHQGTSLLEIALALIVLSLAYVSAMPWITRQQDAVAAKSVSTDHTQFAAAARAYFEANRAAFVTAMKDGTGADKLCLVNVDPTSGTGTPTYAASLHRCAIDASFLQQRAALPATASGTNAYGESWVAVFRLVYDGASPPQPTGGVETWITSAALGGASPISAAPYPYDRAATAAGFLEGNGGVVADKDRSTCISSKSANRFEACGAGWRVDLKNFLTSDELAQFAARLNN</sequence>
<dbReference type="EMBL" id="CP000512">
    <property type="protein sequence ID" value="ABM33285.1"/>
    <property type="molecule type" value="Genomic_DNA"/>
</dbReference>
<protein>
    <submittedName>
        <fullName evidence="1">Uncharacterized protein</fullName>
    </submittedName>
</protein>
<dbReference type="KEGG" id="aav:Aave_2717"/>
<organism evidence="1 2">
    <name type="scientific">Paracidovorax citrulli (strain AAC00-1)</name>
    <name type="common">Acidovorax citrulli</name>
    <dbReference type="NCBI Taxonomy" id="397945"/>
    <lineage>
        <taxon>Bacteria</taxon>
        <taxon>Pseudomonadati</taxon>
        <taxon>Pseudomonadota</taxon>
        <taxon>Betaproteobacteria</taxon>
        <taxon>Burkholderiales</taxon>
        <taxon>Comamonadaceae</taxon>
        <taxon>Paracidovorax</taxon>
    </lineage>
</organism>
<proteinExistence type="predicted"/>
<evidence type="ECO:0000313" key="2">
    <source>
        <dbReference type="Proteomes" id="UP000002596"/>
    </source>
</evidence>
<accession>A1TQP7</accession>
<evidence type="ECO:0000313" key="1">
    <source>
        <dbReference type="EMBL" id="ABM33285.1"/>
    </source>
</evidence>
<dbReference type="OrthoDB" id="9255705at2"/>
<reference evidence="1" key="1">
    <citation type="submission" date="2006-12" db="EMBL/GenBank/DDBJ databases">
        <title>Complete sequence of Acidovorax avenae subsp. citrulli AAC00-1.</title>
        <authorList>
            <consortium name="US DOE Joint Genome Institute"/>
            <person name="Copeland A."/>
            <person name="Lucas S."/>
            <person name="Lapidus A."/>
            <person name="Barry K."/>
            <person name="Detter J.C."/>
            <person name="Glavina del Rio T."/>
            <person name="Dalin E."/>
            <person name="Tice H."/>
            <person name="Pitluck S."/>
            <person name="Kiss H."/>
            <person name="Brettin T."/>
            <person name="Bruce D."/>
            <person name="Han C."/>
            <person name="Tapia R."/>
            <person name="Gilna P."/>
            <person name="Schmutz J."/>
            <person name="Larimer F."/>
            <person name="Land M."/>
            <person name="Hauser L."/>
            <person name="Kyrpides N."/>
            <person name="Kim E."/>
            <person name="Stahl D."/>
            <person name="Richardson P."/>
        </authorList>
    </citation>
    <scope>NUCLEOTIDE SEQUENCE</scope>
    <source>
        <strain evidence="1">AAC00-1</strain>
    </source>
</reference>
<dbReference type="STRING" id="397945.Aave_2717"/>
<dbReference type="HOGENOM" id="CLU_1187850_0_0_4"/>
<dbReference type="AlphaFoldDB" id="A1TQP7"/>
<gene>
    <name evidence="1" type="ordered locus">Aave_2717</name>
</gene>
<name>A1TQP7_PARC0</name>